<comment type="caution">
    <text evidence="1">The sequence shown here is derived from an EMBL/GenBank/DDBJ whole genome shotgun (WGS) entry which is preliminary data.</text>
</comment>
<evidence type="ECO:0000313" key="2">
    <source>
        <dbReference type="Proteomes" id="UP000320773"/>
    </source>
</evidence>
<dbReference type="Proteomes" id="UP000320773">
    <property type="component" value="Unassembled WGS sequence"/>
</dbReference>
<gene>
    <name evidence="1" type="ORF">BC670_1467</name>
</gene>
<protein>
    <recommendedName>
        <fullName evidence="3">Lipoprotein</fullName>
    </recommendedName>
</protein>
<organism evidence="1 2">
    <name type="scientific">Flavobacterium branchiophilum</name>
    <dbReference type="NCBI Taxonomy" id="55197"/>
    <lineage>
        <taxon>Bacteria</taxon>
        <taxon>Pseudomonadati</taxon>
        <taxon>Bacteroidota</taxon>
        <taxon>Flavobacteriia</taxon>
        <taxon>Flavobacteriales</taxon>
        <taxon>Flavobacteriaceae</taxon>
        <taxon>Flavobacterium</taxon>
    </lineage>
</organism>
<dbReference type="PROSITE" id="PS51257">
    <property type="entry name" value="PROKAR_LIPOPROTEIN"/>
    <property type="match status" value="1"/>
</dbReference>
<reference evidence="1 2" key="1">
    <citation type="submission" date="2019-06" db="EMBL/GenBank/DDBJ databases">
        <title>Genomic Encyclopedia of Archaeal and Bacterial Type Strains, Phase II (KMG-II): from individual species to whole genera.</title>
        <authorList>
            <person name="Goeker M."/>
        </authorList>
    </citation>
    <scope>NUCLEOTIDE SEQUENCE [LARGE SCALE GENOMIC DNA]</scope>
    <source>
        <strain evidence="1 2">DSM 24789</strain>
    </source>
</reference>
<dbReference type="AlphaFoldDB" id="A0A543G3B1"/>
<accession>A0A543G3B1</accession>
<proteinExistence type="predicted"/>
<name>A0A543G3B1_9FLAO</name>
<sequence>MKKIIFLCVINFFLSCNSQVSNKENRKNILLEDCKNYIGKEIFLLLKSKNFSKYNKLTIIDSKPGKASSLWVNLDNNISLEIFPTEFKHMKSFDVNFKWDIEKFKLEIIKEIKVYDRNKLIKNIN</sequence>
<evidence type="ECO:0000313" key="1">
    <source>
        <dbReference type="EMBL" id="TQM40572.1"/>
    </source>
</evidence>
<evidence type="ECO:0008006" key="3">
    <source>
        <dbReference type="Google" id="ProtNLM"/>
    </source>
</evidence>
<dbReference type="RefSeq" id="WP_089079637.1">
    <property type="nucleotide sequence ID" value="NZ_VFPJ01000001.1"/>
</dbReference>
<dbReference type="EMBL" id="VFPJ01000001">
    <property type="protein sequence ID" value="TQM40572.1"/>
    <property type="molecule type" value="Genomic_DNA"/>
</dbReference>